<evidence type="ECO:0000256" key="5">
    <source>
        <dbReference type="ARBA" id="ARBA00023136"/>
    </source>
</evidence>
<keyword evidence="4 9" id="KW-1133">Transmembrane helix</keyword>
<dbReference type="SUPFAM" id="SSF48726">
    <property type="entry name" value="Immunoglobulin"/>
    <property type="match status" value="2"/>
</dbReference>
<keyword evidence="3 10" id="KW-0732">Signal</keyword>
<dbReference type="GO" id="GO:0009986">
    <property type="term" value="C:cell surface"/>
    <property type="evidence" value="ECO:0007669"/>
    <property type="project" value="TreeGrafter"/>
</dbReference>
<feature type="domain" description="Ig-like" evidence="11">
    <location>
        <begin position="27"/>
        <end position="118"/>
    </location>
</feature>
<dbReference type="Ensembl" id="ENSLLTT00000003518.1">
    <property type="protein sequence ID" value="ENSLLTP00000003382.1"/>
    <property type="gene ID" value="ENSLLTG00000002552.1"/>
</dbReference>
<feature type="transmembrane region" description="Helical" evidence="9">
    <location>
        <begin position="230"/>
        <end position="254"/>
    </location>
</feature>
<dbReference type="GeneTree" id="ENSGT00530000063970"/>
<sequence length="277" mass="31422">MRMKGIYTTWTLQYLALCVIAVMFFSTQGSVRTSNQDVELGGNVTLRCTSLQYSNIYQITWTKKKKGNDENIATYKEDTGSTVLKYKDRINFIVWSLHDTAINLLNVSTEDNGCYECTFLLFPQGPIKGQPCLSVYDDLKTSADYNISDNHLHANCLATGFPRPNISWFPSGGEKKENDITNPNGTLSVISNIFVSMSNVKQGLICHISHRGKMISIEVLRKEKDHTKKYFPVIPVVLALILVILVIVVGVCCWRRQRKKHRELAHQSDFECLGRTF</sequence>
<keyword evidence="2 9" id="KW-0812">Transmembrane</keyword>
<evidence type="ECO:0000256" key="7">
    <source>
        <dbReference type="ARBA" id="ARBA00023180"/>
    </source>
</evidence>
<dbReference type="GO" id="GO:0034113">
    <property type="term" value="P:heterotypic cell-cell adhesion"/>
    <property type="evidence" value="ECO:0007669"/>
    <property type="project" value="TreeGrafter"/>
</dbReference>
<feature type="signal peptide" evidence="10">
    <location>
        <begin position="1"/>
        <end position="29"/>
    </location>
</feature>
<dbReference type="Pfam" id="PF07686">
    <property type="entry name" value="V-set"/>
    <property type="match status" value="1"/>
</dbReference>
<accession>A0A8C5WPG8</accession>
<evidence type="ECO:0000313" key="12">
    <source>
        <dbReference type="Ensembl" id="ENSLLTP00000003382.1"/>
    </source>
</evidence>
<keyword evidence="5 9" id="KW-0472">Membrane</keyword>
<name>A0A8C5WPG8_LATLA</name>
<evidence type="ECO:0000259" key="11">
    <source>
        <dbReference type="PROSITE" id="PS50835"/>
    </source>
</evidence>
<protein>
    <recommendedName>
        <fullName evidence="11">Ig-like domain-containing protein</fullName>
    </recommendedName>
</protein>
<keyword evidence="13" id="KW-1185">Reference proteome</keyword>
<reference evidence="12" key="2">
    <citation type="submission" date="2025-09" db="UniProtKB">
        <authorList>
            <consortium name="Ensembl"/>
        </authorList>
    </citation>
    <scope>IDENTIFICATION</scope>
</reference>
<comment type="subcellular location">
    <subcellularLocation>
        <location evidence="1">Membrane</location>
        <topology evidence="1">Single-pass type I membrane protein</topology>
    </subcellularLocation>
</comment>
<feature type="chain" id="PRO_5034515541" description="Ig-like domain-containing protein" evidence="10">
    <location>
        <begin position="30"/>
        <end position="277"/>
    </location>
</feature>
<evidence type="ECO:0000256" key="8">
    <source>
        <dbReference type="ARBA" id="ARBA00023319"/>
    </source>
</evidence>
<organism evidence="12 13">
    <name type="scientific">Laticauda laticaudata</name>
    <name type="common">Blue-ringed sea krait</name>
    <name type="synonym">Blue-lipped sea krait</name>
    <dbReference type="NCBI Taxonomy" id="8630"/>
    <lineage>
        <taxon>Eukaryota</taxon>
        <taxon>Metazoa</taxon>
        <taxon>Chordata</taxon>
        <taxon>Craniata</taxon>
        <taxon>Vertebrata</taxon>
        <taxon>Euteleostomi</taxon>
        <taxon>Lepidosauria</taxon>
        <taxon>Squamata</taxon>
        <taxon>Bifurcata</taxon>
        <taxon>Unidentata</taxon>
        <taxon>Episquamata</taxon>
        <taxon>Toxicofera</taxon>
        <taxon>Serpentes</taxon>
        <taxon>Colubroidea</taxon>
        <taxon>Elapidae</taxon>
        <taxon>Laticaudinae</taxon>
        <taxon>Laticauda</taxon>
    </lineage>
</organism>
<evidence type="ECO:0000256" key="6">
    <source>
        <dbReference type="ARBA" id="ARBA00023157"/>
    </source>
</evidence>
<proteinExistence type="predicted"/>
<dbReference type="InterPro" id="IPR013783">
    <property type="entry name" value="Ig-like_fold"/>
</dbReference>
<keyword evidence="6" id="KW-1015">Disulfide bond</keyword>
<evidence type="ECO:0000256" key="2">
    <source>
        <dbReference type="ARBA" id="ARBA00022692"/>
    </source>
</evidence>
<dbReference type="AlphaFoldDB" id="A0A8C5WPG8"/>
<evidence type="ECO:0000313" key="13">
    <source>
        <dbReference type="Proteomes" id="UP000694406"/>
    </source>
</evidence>
<dbReference type="GO" id="GO:0150079">
    <property type="term" value="P:negative regulation of neuroinflammatory response"/>
    <property type="evidence" value="ECO:0007669"/>
    <property type="project" value="TreeGrafter"/>
</dbReference>
<dbReference type="SMART" id="SM00406">
    <property type="entry name" value="IGv"/>
    <property type="match status" value="1"/>
</dbReference>
<dbReference type="PANTHER" id="PTHR46841">
    <property type="entry name" value="OX-2 MEMBRANE GLYCOPROTEIN"/>
    <property type="match status" value="1"/>
</dbReference>
<dbReference type="GO" id="GO:0098632">
    <property type="term" value="F:cell-cell adhesion mediator activity"/>
    <property type="evidence" value="ECO:0007669"/>
    <property type="project" value="InterPro"/>
</dbReference>
<dbReference type="InterPro" id="IPR007110">
    <property type="entry name" value="Ig-like_dom"/>
</dbReference>
<dbReference type="SMART" id="SM00409">
    <property type="entry name" value="IG"/>
    <property type="match status" value="1"/>
</dbReference>
<dbReference type="GO" id="GO:0043025">
    <property type="term" value="C:neuronal cell body"/>
    <property type="evidence" value="ECO:0007669"/>
    <property type="project" value="TreeGrafter"/>
</dbReference>
<dbReference type="InterPro" id="IPR013162">
    <property type="entry name" value="CD80_C2-set"/>
</dbReference>
<dbReference type="InterPro" id="IPR013106">
    <property type="entry name" value="Ig_V-set"/>
</dbReference>
<dbReference type="Gene3D" id="2.60.40.10">
    <property type="entry name" value="Immunoglobulins"/>
    <property type="match status" value="2"/>
</dbReference>
<evidence type="ECO:0000256" key="9">
    <source>
        <dbReference type="SAM" id="Phobius"/>
    </source>
</evidence>
<dbReference type="GO" id="GO:0030424">
    <property type="term" value="C:axon"/>
    <property type="evidence" value="ECO:0007669"/>
    <property type="project" value="TreeGrafter"/>
</dbReference>
<dbReference type="InterPro" id="IPR036179">
    <property type="entry name" value="Ig-like_dom_sf"/>
</dbReference>
<dbReference type="GO" id="GO:0016020">
    <property type="term" value="C:membrane"/>
    <property type="evidence" value="ECO:0007669"/>
    <property type="project" value="UniProtKB-SubCell"/>
</dbReference>
<evidence type="ECO:0000256" key="1">
    <source>
        <dbReference type="ARBA" id="ARBA00004479"/>
    </source>
</evidence>
<evidence type="ECO:0000256" key="3">
    <source>
        <dbReference type="ARBA" id="ARBA00022729"/>
    </source>
</evidence>
<reference evidence="12" key="1">
    <citation type="submission" date="2025-08" db="UniProtKB">
        <authorList>
            <consortium name="Ensembl"/>
        </authorList>
    </citation>
    <scope>IDENTIFICATION</scope>
</reference>
<evidence type="ECO:0000256" key="10">
    <source>
        <dbReference type="SAM" id="SignalP"/>
    </source>
</evidence>
<feature type="domain" description="Ig-like" evidence="11">
    <location>
        <begin position="131"/>
        <end position="216"/>
    </location>
</feature>
<dbReference type="PANTHER" id="PTHR46841:SF3">
    <property type="entry name" value="OX-2 MEMBRANE GLYCOPROTEIN"/>
    <property type="match status" value="1"/>
</dbReference>
<evidence type="ECO:0000256" key="4">
    <source>
        <dbReference type="ARBA" id="ARBA00022989"/>
    </source>
</evidence>
<dbReference type="Pfam" id="PF08205">
    <property type="entry name" value="C2-set_2"/>
    <property type="match status" value="1"/>
</dbReference>
<dbReference type="InterPro" id="IPR047164">
    <property type="entry name" value="OX2G-like"/>
</dbReference>
<dbReference type="InterPro" id="IPR003599">
    <property type="entry name" value="Ig_sub"/>
</dbReference>
<dbReference type="Proteomes" id="UP000694406">
    <property type="component" value="Unplaced"/>
</dbReference>
<dbReference type="PROSITE" id="PS50835">
    <property type="entry name" value="IG_LIKE"/>
    <property type="match status" value="2"/>
</dbReference>
<keyword evidence="7" id="KW-0325">Glycoprotein</keyword>
<keyword evidence="8" id="KW-0393">Immunoglobulin domain</keyword>